<name>A0ABW8CUR3_STRBI</name>
<keyword evidence="1" id="KW-0732">Signal</keyword>
<evidence type="ECO:0000313" key="2">
    <source>
        <dbReference type="EMBL" id="MFI9121313.1"/>
    </source>
</evidence>
<dbReference type="Proteomes" id="UP001614391">
    <property type="component" value="Unassembled WGS sequence"/>
</dbReference>
<proteinExistence type="predicted"/>
<sequence length="251" mass="26473">MAVRIPRKNAVLAAALLCAGATVLVGCGDGDGDSDEAFAGKSADAIAAEAVKATRDADSVRITGTSQAQGAPAAVKTEFQVDEKDNCLGTLSMNDAKADVRQAGQNVYVRGNERFWQNAMKGRPGTDTVVDRLQGKWVKSEPGDRSTRGMCDKQALLAAMDSDKSERDGMRRGTTTEVDGKDALTLTKQQADGEKLTLYVATEGAPYILKAVSEGGEQPSETLFSDYNEKVEVEQPPAGEVVDPKTVAANG</sequence>
<dbReference type="Gene3D" id="2.50.20.20">
    <property type="match status" value="1"/>
</dbReference>
<protein>
    <recommendedName>
        <fullName evidence="4">Lipoprotein</fullName>
    </recommendedName>
</protein>
<dbReference type="EMBL" id="JBITYT010000007">
    <property type="protein sequence ID" value="MFI9121313.1"/>
    <property type="molecule type" value="Genomic_DNA"/>
</dbReference>
<evidence type="ECO:0000313" key="3">
    <source>
        <dbReference type="Proteomes" id="UP001614391"/>
    </source>
</evidence>
<feature type="chain" id="PRO_5045616885" description="Lipoprotein" evidence="1">
    <location>
        <begin position="28"/>
        <end position="251"/>
    </location>
</feature>
<dbReference type="RefSeq" id="WP_399615899.1">
    <property type="nucleotide sequence ID" value="NZ_JBITYT010000007.1"/>
</dbReference>
<feature type="signal peptide" evidence="1">
    <location>
        <begin position="1"/>
        <end position="27"/>
    </location>
</feature>
<gene>
    <name evidence="2" type="ORF">ACIGW0_18200</name>
</gene>
<keyword evidence="3" id="KW-1185">Reference proteome</keyword>
<organism evidence="2 3">
    <name type="scientific">Streptomyces bikiniensis</name>
    <dbReference type="NCBI Taxonomy" id="1896"/>
    <lineage>
        <taxon>Bacteria</taxon>
        <taxon>Bacillati</taxon>
        <taxon>Actinomycetota</taxon>
        <taxon>Actinomycetes</taxon>
        <taxon>Kitasatosporales</taxon>
        <taxon>Streptomycetaceae</taxon>
        <taxon>Streptomyces</taxon>
    </lineage>
</organism>
<dbReference type="PROSITE" id="PS51257">
    <property type="entry name" value="PROKAR_LIPOPROTEIN"/>
    <property type="match status" value="1"/>
</dbReference>
<evidence type="ECO:0000256" key="1">
    <source>
        <dbReference type="SAM" id="SignalP"/>
    </source>
</evidence>
<comment type="caution">
    <text evidence="2">The sequence shown here is derived from an EMBL/GenBank/DDBJ whole genome shotgun (WGS) entry which is preliminary data.</text>
</comment>
<accession>A0ABW8CUR3</accession>
<reference evidence="2 3" key="1">
    <citation type="submission" date="2024-10" db="EMBL/GenBank/DDBJ databases">
        <title>The Natural Products Discovery Center: Release of the First 8490 Sequenced Strains for Exploring Actinobacteria Biosynthetic Diversity.</title>
        <authorList>
            <person name="Kalkreuter E."/>
            <person name="Kautsar S.A."/>
            <person name="Yang D."/>
            <person name="Bader C.D."/>
            <person name="Teijaro C.N."/>
            <person name="Fluegel L."/>
            <person name="Davis C.M."/>
            <person name="Simpson J.R."/>
            <person name="Lauterbach L."/>
            <person name="Steele A.D."/>
            <person name="Gui C."/>
            <person name="Meng S."/>
            <person name="Li G."/>
            <person name="Viehrig K."/>
            <person name="Ye F."/>
            <person name="Su P."/>
            <person name="Kiefer A.F."/>
            <person name="Nichols A."/>
            <person name="Cepeda A.J."/>
            <person name="Yan W."/>
            <person name="Fan B."/>
            <person name="Jiang Y."/>
            <person name="Adhikari A."/>
            <person name="Zheng C.-J."/>
            <person name="Schuster L."/>
            <person name="Cowan T.M."/>
            <person name="Smanski M.J."/>
            <person name="Chevrette M.G."/>
            <person name="De Carvalho L.P.S."/>
            <person name="Shen B."/>
        </authorList>
    </citation>
    <scope>NUCLEOTIDE SEQUENCE [LARGE SCALE GENOMIC DNA]</scope>
    <source>
        <strain evidence="2 3">NPDC053346</strain>
    </source>
</reference>
<evidence type="ECO:0008006" key="4">
    <source>
        <dbReference type="Google" id="ProtNLM"/>
    </source>
</evidence>